<keyword evidence="2" id="KW-1133">Transmembrane helix</keyword>
<dbReference type="STRING" id="530564.Psta_3521"/>
<dbReference type="eggNOG" id="COG3170">
    <property type="taxonomic scope" value="Bacteria"/>
</dbReference>
<dbReference type="KEGG" id="psl:Psta_3521"/>
<feature type="region of interest" description="Disordered" evidence="1">
    <location>
        <begin position="615"/>
        <end position="647"/>
    </location>
</feature>
<feature type="compositionally biased region" description="Low complexity" evidence="1">
    <location>
        <begin position="227"/>
        <end position="251"/>
    </location>
</feature>
<name>D2QYM3_PIRSD</name>
<feature type="transmembrane region" description="Helical" evidence="2">
    <location>
        <begin position="173"/>
        <end position="197"/>
    </location>
</feature>
<dbReference type="AlphaFoldDB" id="D2QYM3"/>
<feature type="compositionally biased region" description="Pro residues" evidence="1">
    <location>
        <begin position="275"/>
        <end position="286"/>
    </location>
</feature>
<reference evidence="3 4" key="1">
    <citation type="journal article" date="2009" name="Stand. Genomic Sci.">
        <title>Complete genome sequence of Pirellula staleyi type strain (ATCC 27377).</title>
        <authorList>
            <person name="Clum A."/>
            <person name="Tindall B.J."/>
            <person name="Sikorski J."/>
            <person name="Ivanova N."/>
            <person name="Mavrommatis K."/>
            <person name="Lucas S."/>
            <person name="Glavina del Rio T."/>
            <person name="Nolan M."/>
            <person name="Chen F."/>
            <person name="Tice H."/>
            <person name="Pitluck S."/>
            <person name="Cheng J.F."/>
            <person name="Chertkov O."/>
            <person name="Brettin T."/>
            <person name="Han C."/>
            <person name="Detter J.C."/>
            <person name="Kuske C."/>
            <person name="Bruce D."/>
            <person name="Goodwin L."/>
            <person name="Ovchinikova G."/>
            <person name="Pati A."/>
            <person name="Mikhailova N."/>
            <person name="Chen A."/>
            <person name="Palaniappan K."/>
            <person name="Land M."/>
            <person name="Hauser L."/>
            <person name="Chang Y.J."/>
            <person name="Jeffries C.D."/>
            <person name="Chain P."/>
            <person name="Rohde M."/>
            <person name="Goker M."/>
            <person name="Bristow J."/>
            <person name="Eisen J.A."/>
            <person name="Markowitz V."/>
            <person name="Hugenholtz P."/>
            <person name="Kyrpides N.C."/>
            <person name="Klenk H.P."/>
            <person name="Lapidus A."/>
        </authorList>
    </citation>
    <scope>NUCLEOTIDE SEQUENCE [LARGE SCALE GENOMIC DNA]</scope>
    <source>
        <strain evidence="4">ATCC 27377 / DSM 6068 / ICPB 4128</strain>
    </source>
</reference>
<evidence type="ECO:0000256" key="2">
    <source>
        <dbReference type="SAM" id="Phobius"/>
    </source>
</evidence>
<feature type="compositionally biased region" description="Pro residues" evidence="1">
    <location>
        <begin position="301"/>
        <end position="316"/>
    </location>
</feature>
<keyword evidence="2" id="KW-0812">Transmembrane</keyword>
<evidence type="ECO:0000313" key="4">
    <source>
        <dbReference type="Proteomes" id="UP000001887"/>
    </source>
</evidence>
<evidence type="ECO:0000256" key="1">
    <source>
        <dbReference type="SAM" id="MobiDB-lite"/>
    </source>
</evidence>
<dbReference type="HOGENOM" id="CLU_342518_0_0_0"/>
<keyword evidence="2" id="KW-0472">Membrane</keyword>
<evidence type="ECO:0000313" key="3">
    <source>
        <dbReference type="EMBL" id="ADB18182.1"/>
    </source>
</evidence>
<gene>
    <name evidence="3" type="ordered locus">Psta_3521</name>
</gene>
<keyword evidence="4" id="KW-1185">Reference proteome</keyword>
<evidence type="ECO:0008006" key="5">
    <source>
        <dbReference type="Google" id="ProtNLM"/>
    </source>
</evidence>
<proteinExistence type="predicted"/>
<feature type="compositionally biased region" description="Pro residues" evidence="1">
    <location>
        <begin position="124"/>
        <end position="136"/>
    </location>
</feature>
<feature type="compositionally biased region" description="Low complexity" evidence="1">
    <location>
        <begin position="622"/>
        <end position="641"/>
    </location>
</feature>
<feature type="region of interest" description="Disordered" evidence="1">
    <location>
        <begin position="205"/>
        <end position="329"/>
    </location>
</feature>
<feature type="region of interest" description="Disordered" evidence="1">
    <location>
        <begin position="120"/>
        <end position="140"/>
    </location>
</feature>
<dbReference type="OrthoDB" id="291302at2"/>
<sequence>MTDLFNPYHRWLGIPPEEQPADHYRLLGVRRFESDLSVIEHAADRHMDHLRRMSIGPNGKLAEKLLGEVSAASTCLLVPETKAKYDAQLKSKLADASSGIASAPPPKKALPVARPIAAVSTPPAIEPPPPPPPPLAAPSVAPPAFAAAATDPTTPVSEFAALVDTPPAQKSPLLLIAAGASGFLLILLMGVVVVYSMSGDNQVVNNPTPPANGENLSGPPAPPPVVPVADPGVLPSESSTTPPGTTDPETSVPQPPEPESPGTDPSIPPEMSTPVPAPPAVTPPGAFPGETSNETETAPLPNVPEPNIPAPFPADPPSKSLLPVPSDDQLKSAEGQIREVYSVRLDEAKAPAAKMVVADEIAQQGRDTNNPPEVRLAALLLSRSLALEAGELQRALQYLQEASESFDVNIAADSAKLLVEASENGTAADRLEALEIAEKEFLRYIEADQYTAATELGRAALTIAKTAKNREATERITAGATKMKQREQLYKVVDAALQQLTSDPSNASAHETLGKWYWFQKGELEKGIFHLSKSGGIFAAVAQADSGRPSSSADQKKLADDWRTLASQMTAEMEPELLKRAKYWYDRCVGQLAGLEKARVEKYLTELNERLASVQPSPTAVAASPTDPTRPTTPPAASGPGEWKVPNRNSNTAFQSFLGVYLYYSDKRKPYPVVNMLVPNANLWSREIQDTVRGRIPFDEISYIGTASIAIPEDATYSLEITRGGRFSINGKDVGGSGEVRIARGIHRVTFEIGSHGGPYIESGAVYLRHRDSGESVVFFNSWKEIQLFLSAPINGQRVMEVSNWQPNSADEVRVDTKAMKVEFANP</sequence>
<dbReference type="EMBL" id="CP001848">
    <property type="protein sequence ID" value="ADB18182.1"/>
    <property type="molecule type" value="Genomic_DNA"/>
</dbReference>
<protein>
    <recommendedName>
        <fullName evidence="5">PA14 domain-containing protein</fullName>
    </recommendedName>
</protein>
<dbReference type="Proteomes" id="UP000001887">
    <property type="component" value="Chromosome"/>
</dbReference>
<organism evidence="3 4">
    <name type="scientific">Pirellula staleyi (strain ATCC 27377 / DSM 6068 / ICPB 4128)</name>
    <name type="common">Pirella staleyi</name>
    <dbReference type="NCBI Taxonomy" id="530564"/>
    <lineage>
        <taxon>Bacteria</taxon>
        <taxon>Pseudomonadati</taxon>
        <taxon>Planctomycetota</taxon>
        <taxon>Planctomycetia</taxon>
        <taxon>Pirellulales</taxon>
        <taxon>Pirellulaceae</taxon>
        <taxon>Pirellula</taxon>
    </lineage>
</organism>
<accession>D2QYM3</accession>